<name>A0A2W5N8F4_RHOSU</name>
<accession>A0A2W5N8F4</accession>
<reference evidence="2 3" key="1">
    <citation type="submission" date="2017-08" db="EMBL/GenBank/DDBJ databases">
        <title>Infants hospitalized years apart are colonized by the same room-sourced microbial strains.</title>
        <authorList>
            <person name="Brooks B."/>
            <person name="Olm M.R."/>
            <person name="Firek B.A."/>
            <person name="Baker R."/>
            <person name="Thomas B.C."/>
            <person name="Morowitz M.J."/>
            <person name="Banfield J.F."/>
        </authorList>
    </citation>
    <scope>NUCLEOTIDE SEQUENCE [LARGE SCALE GENOMIC DNA]</scope>
    <source>
        <strain evidence="2">S2_005_002_R2_34</strain>
    </source>
</reference>
<dbReference type="Proteomes" id="UP000249185">
    <property type="component" value="Unassembled WGS sequence"/>
</dbReference>
<protein>
    <submittedName>
        <fullName evidence="2">Uncharacterized protein</fullName>
    </submittedName>
</protein>
<proteinExistence type="predicted"/>
<organism evidence="2 3">
    <name type="scientific">Rhodovulum sulfidophilum</name>
    <name type="common">Rhodobacter sulfidophilus</name>
    <dbReference type="NCBI Taxonomy" id="35806"/>
    <lineage>
        <taxon>Bacteria</taxon>
        <taxon>Pseudomonadati</taxon>
        <taxon>Pseudomonadota</taxon>
        <taxon>Alphaproteobacteria</taxon>
        <taxon>Rhodobacterales</taxon>
        <taxon>Paracoccaceae</taxon>
        <taxon>Rhodovulum</taxon>
    </lineage>
</organism>
<dbReference type="AlphaFoldDB" id="A0A2W5N8F4"/>
<dbReference type="EMBL" id="QFPW01000006">
    <property type="protein sequence ID" value="PZQ49752.1"/>
    <property type="molecule type" value="Genomic_DNA"/>
</dbReference>
<evidence type="ECO:0000313" key="3">
    <source>
        <dbReference type="Proteomes" id="UP000249185"/>
    </source>
</evidence>
<gene>
    <name evidence="2" type="ORF">DI556_09785</name>
</gene>
<feature type="region of interest" description="Disordered" evidence="1">
    <location>
        <begin position="1"/>
        <end position="22"/>
    </location>
</feature>
<sequence length="113" mass="12712">MFPEFSRTVTGTRRAPGTYVDGIHQPGTSAPISIFASIQPSSTRDRQLILRLLPEGRREESSFKLRAAEEIRTGDQFELYGTVHEILSVEVWRNGQIPHYTALAVRMQAEGLL</sequence>
<evidence type="ECO:0000256" key="1">
    <source>
        <dbReference type="SAM" id="MobiDB-lite"/>
    </source>
</evidence>
<evidence type="ECO:0000313" key="2">
    <source>
        <dbReference type="EMBL" id="PZQ49752.1"/>
    </source>
</evidence>
<comment type="caution">
    <text evidence="2">The sequence shown here is derived from an EMBL/GenBank/DDBJ whole genome shotgun (WGS) entry which is preliminary data.</text>
</comment>